<dbReference type="SUPFAM" id="SSF48371">
    <property type="entry name" value="ARM repeat"/>
    <property type="match status" value="1"/>
</dbReference>
<dbReference type="AlphaFoldDB" id="X6LVY0"/>
<comment type="caution">
    <text evidence="1">The sequence shown here is derived from an EMBL/GenBank/DDBJ whole genome shotgun (WGS) entry which is preliminary data.</text>
</comment>
<name>X6LVY0_RETFI</name>
<keyword evidence="2" id="KW-1185">Reference proteome</keyword>
<organism evidence="1 2">
    <name type="scientific">Reticulomyxa filosa</name>
    <dbReference type="NCBI Taxonomy" id="46433"/>
    <lineage>
        <taxon>Eukaryota</taxon>
        <taxon>Sar</taxon>
        <taxon>Rhizaria</taxon>
        <taxon>Retaria</taxon>
        <taxon>Foraminifera</taxon>
        <taxon>Monothalamids</taxon>
        <taxon>Reticulomyxidae</taxon>
        <taxon>Reticulomyxa</taxon>
    </lineage>
</organism>
<dbReference type="InterPro" id="IPR016024">
    <property type="entry name" value="ARM-type_fold"/>
</dbReference>
<accession>X6LVY0</accession>
<evidence type="ECO:0008006" key="3">
    <source>
        <dbReference type="Google" id="ProtNLM"/>
    </source>
</evidence>
<feature type="non-terminal residue" evidence="1">
    <location>
        <position position="1"/>
    </location>
</feature>
<protein>
    <recommendedName>
        <fullName evidence="3">Condensin complex subunit 1 C-terminal domain-containing protein</fullName>
    </recommendedName>
</protein>
<gene>
    <name evidence="1" type="ORF">RFI_32098</name>
</gene>
<proteinExistence type="predicted"/>
<sequence>FRKIALQVNNILHCLKKYKDFNSHPCKIIFETIIPELNEQQLDNILEFLKSISYFDFCIGLLRMISIKLNERQINDITQFLIDNFEEDTHAEWIEIVFKLNERQLNNIFHYLNKKIMINNSKVFYSYDKILKTILSKPSKLQMNDTFEFLRNGLNNEEDNIRKSCVNGLRIIALKLDETQLNKGVQG</sequence>
<dbReference type="EMBL" id="ASPP01028299">
    <property type="protein sequence ID" value="ETO05297.1"/>
    <property type="molecule type" value="Genomic_DNA"/>
</dbReference>
<evidence type="ECO:0000313" key="2">
    <source>
        <dbReference type="Proteomes" id="UP000023152"/>
    </source>
</evidence>
<evidence type="ECO:0000313" key="1">
    <source>
        <dbReference type="EMBL" id="ETO05297.1"/>
    </source>
</evidence>
<dbReference type="Proteomes" id="UP000023152">
    <property type="component" value="Unassembled WGS sequence"/>
</dbReference>
<reference evidence="1 2" key="1">
    <citation type="journal article" date="2013" name="Curr. Biol.">
        <title>The Genome of the Foraminiferan Reticulomyxa filosa.</title>
        <authorList>
            <person name="Glockner G."/>
            <person name="Hulsmann N."/>
            <person name="Schleicher M."/>
            <person name="Noegel A.A."/>
            <person name="Eichinger L."/>
            <person name="Gallinger C."/>
            <person name="Pawlowski J."/>
            <person name="Sierra R."/>
            <person name="Euteneuer U."/>
            <person name="Pillet L."/>
            <person name="Moustafa A."/>
            <person name="Platzer M."/>
            <person name="Groth M."/>
            <person name="Szafranski K."/>
            <person name="Schliwa M."/>
        </authorList>
    </citation>
    <scope>NUCLEOTIDE SEQUENCE [LARGE SCALE GENOMIC DNA]</scope>
</reference>